<name>A0A4P6PBY5_9GAMM</name>
<sequence length="71" mass="8035">MLKKIVHSPYLNLFSGVILLLTSGWETWNSLDEFSLAAHHGVLVFSLVQILRTIPEIIHGLKEIHESIEPC</sequence>
<dbReference type="EMBL" id="CP034759">
    <property type="protein sequence ID" value="QBG37167.1"/>
    <property type="molecule type" value="Genomic_DNA"/>
</dbReference>
<dbReference type="Proteomes" id="UP000290244">
    <property type="component" value="Chromosome"/>
</dbReference>
<dbReference type="RefSeq" id="WP_130603835.1">
    <property type="nucleotide sequence ID" value="NZ_CP034759.1"/>
</dbReference>
<proteinExistence type="predicted"/>
<protein>
    <submittedName>
        <fullName evidence="1">Uncharacterized protein</fullName>
    </submittedName>
</protein>
<reference evidence="1 2" key="1">
    <citation type="submission" date="2018-12" db="EMBL/GenBank/DDBJ databases">
        <title>Complete genome of Litorilituus sediminis.</title>
        <authorList>
            <person name="Liu A."/>
            <person name="Rong J."/>
        </authorList>
    </citation>
    <scope>NUCLEOTIDE SEQUENCE [LARGE SCALE GENOMIC DNA]</scope>
    <source>
        <strain evidence="1 2">JCM 17549</strain>
    </source>
</reference>
<evidence type="ECO:0000313" key="2">
    <source>
        <dbReference type="Proteomes" id="UP000290244"/>
    </source>
</evidence>
<gene>
    <name evidence="1" type="ORF">EMK97_16240</name>
</gene>
<accession>A0A4P6PBY5</accession>
<organism evidence="1 2">
    <name type="scientific">Litorilituus sediminis</name>
    <dbReference type="NCBI Taxonomy" id="718192"/>
    <lineage>
        <taxon>Bacteria</taxon>
        <taxon>Pseudomonadati</taxon>
        <taxon>Pseudomonadota</taxon>
        <taxon>Gammaproteobacteria</taxon>
        <taxon>Alteromonadales</taxon>
        <taxon>Colwelliaceae</taxon>
        <taxon>Litorilituus</taxon>
    </lineage>
</organism>
<keyword evidence="2" id="KW-1185">Reference proteome</keyword>
<dbReference type="KEGG" id="lsd:EMK97_16240"/>
<dbReference type="OrthoDB" id="6199433at2"/>
<evidence type="ECO:0000313" key="1">
    <source>
        <dbReference type="EMBL" id="QBG37167.1"/>
    </source>
</evidence>
<dbReference type="AlphaFoldDB" id="A0A4P6PBY5"/>